<organism evidence="2">
    <name type="scientific">Plasmodium vivax</name>
    <name type="common">malaria parasite P. vivax</name>
    <dbReference type="NCBI Taxonomy" id="5855"/>
    <lineage>
        <taxon>Eukaryota</taxon>
        <taxon>Sar</taxon>
        <taxon>Alveolata</taxon>
        <taxon>Apicomplexa</taxon>
        <taxon>Aconoidasida</taxon>
        <taxon>Haemosporida</taxon>
        <taxon>Plasmodiidae</taxon>
        <taxon>Plasmodium</taxon>
        <taxon>Plasmodium (Plasmodium)</taxon>
    </lineage>
</organism>
<dbReference type="Pfam" id="PF05795">
    <property type="entry name" value="Plasmodium_Vir"/>
    <property type="match status" value="1"/>
</dbReference>
<feature type="non-terminal residue" evidence="2">
    <location>
        <position position="333"/>
    </location>
</feature>
<proteinExistence type="predicted"/>
<dbReference type="VEuPathDB" id="PlasmoDB:PVX_072690"/>
<dbReference type="VEuPathDB" id="PlasmoDB:PVP01_0010630"/>
<gene>
    <name evidence="2" type="ORF">PVP01_0010630</name>
</gene>
<evidence type="ECO:0000313" key="2">
    <source>
        <dbReference type="EMBL" id="VVA00349.1"/>
    </source>
</evidence>
<dbReference type="EMBL" id="FLZR02000143">
    <property type="protein sequence ID" value="VVA00349.1"/>
    <property type="molecule type" value="Genomic_DNA"/>
</dbReference>
<protein>
    <submittedName>
        <fullName evidence="2">VIR protein</fullName>
    </submittedName>
</protein>
<dbReference type="InterPro" id="IPR008780">
    <property type="entry name" value="Plasmodium_Vir"/>
</dbReference>
<dbReference type="Proteomes" id="UP000220605">
    <property type="component" value="Unassembled WGS sequence"/>
</dbReference>
<dbReference type="VEuPathDB" id="PlasmoDB:PVPAM_040012200"/>
<name>A0A565A713_PLAVI</name>
<feature type="compositionally biased region" description="Polar residues" evidence="1">
    <location>
        <begin position="266"/>
        <end position="280"/>
    </location>
</feature>
<dbReference type="VEuPathDB" id="PlasmoDB:PVW1_140083300"/>
<reference evidence="2" key="1">
    <citation type="submission" date="2016-07" db="EMBL/GenBank/DDBJ databases">
        <authorList>
            <consortium name="Pathogen Informatics"/>
        </authorList>
    </citation>
    <scope>NUCLEOTIDE SEQUENCE</scope>
</reference>
<evidence type="ECO:0000256" key="1">
    <source>
        <dbReference type="SAM" id="MobiDB-lite"/>
    </source>
</evidence>
<feature type="region of interest" description="Disordered" evidence="1">
    <location>
        <begin position="231"/>
        <end position="280"/>
    </location>
</feature>
<dbReference type="OrthoDB" id="381111at2759"/>
<accession>A0A565A713</accession>
<sequence length="333" mass="38105">MAAGQSHHLGASSQIYTVDLQSKIIDNNLEINHRDLSNYNKKCSITFAKTNNEKLKEICQKTLRFIETSPLWTIRDTPYDLCLQVNYWLYYKIGSILGFDDNALIETTFAGYQLAGDNIMGTRSKGTYNERCKPDFDIFKEKDWDKRKKLYEYYVDYDTLFRTAEAFPPQCEEYYDKFKEIISVYKYFEEKCLLQDYKCPKHFDKFKNKNPVSKLENLSCYKQLDKQKTATSMARLPEEGDTSPHSPGPKVGHLDVQGASGLQGDAGSTQDTQLSPESSDIRTKVTNSVLGAAPVLLTATMLYRYTPLGPWMRRLGGSRTNNINAMDTFSPYA</sequence>
<dbReference type="AlphaFoldDB" id="A0A565A713"/>